<feature type="domain" description="Multidrug resistance protein MdtA-like barrel-sandwich hybrid" evidence="3">
    <location>
        <begin position="67"/>
        <end position="209"/>
    </location>
</feature>
<keyword evidence="2" id="KW-0175">Coiled coil</keyword>
<dbReference type="Proteomes" id="UP001596472">
    <property type="component" value="Unassembled WGS sequence"/>
</dbReference>
<keyword evidence="5" id="KW-1185">Reference proteome</keyword>
<evidence type="ECO:0000259" key="3">
    <source>
        <dbReference type="Pfam" id="PF25917"/>
    </source>
</evidence>
<dbReference type="PANTHER" id="PTHR30469">
    <property type="entry name" value="MULTIDRUG RESISTANCE PROTEIN MDTA"/>
    <property type="match status" value="1"/>
</dbReference>
<dbReference type="Gene3D" id="1.10.287.470">
    <property type="entry name" value="Helix hairpin bin"/>
    <property type="match status" value="1"/>
</dbReference>
<dbReference type="InterPro" id="IPR058625">
    <property type="entry name" value="MdtA-like_BSH"/>
</dbReference>
<dbReference type="InterPro" id="IPR006143">
    <property type="entry name" value="RND_pump_MFP"/>
</dbReference>
<comment type="caution">
    <text evidence="4">The sequence shown here is derived from an EMBL/GenBank/DDBJ whole genome shotgun (WGS) entry which is preliminary data.</text>
</comment>
<proteinExistence type="inferred from homology"/>
<dbReference type="Gene3D" id="2.40.30.170">
    <property type="match status" value="1"/>
</dbReference>
<feature type="coiled-coil region" evidence="2">
    <location>
        <begin position="115"/>
        <end position="182"/>
    </location>
</feature>
<evidence type="ECO:0000256" key="1">
    <source>
        <dbReference type="ARBA" id="ARBA00009477"/>
    </source>
</evidence>
<dbReference type="SUPFAM" id="SSF111369">
    <property type="entry name" value="HlyD-like secretion proteins"/>
    <property type="match status" value="1"/>
</dbReference>
<dbReference type="NCBIfam" id="TIGR01730">
    <property type="entry name" value="RND_mfp"/>
    <property type="match status" value="1"/>
</dbReference>
<evidence type="ECO:0000313" key="5">
    <source>
        <dbReference type="Proteomes" id="UP001596472"/>
    </source>
</evidence>
<dbReference type="Pfam" id="PF25917">
    <property type="entry name" value="BSH_RND"/>
    <property type="match status" value="1"/>
</dbReference>
<comment type="similarity">
    <text evidence="1">Belongs to the membrane fusion protein (MFP) (TC 8.A.1) family.</text>
</comment>
<sequence>MLIRILIPILILLLGGLAAFQLSKSVESPKISHSREQKLRSEVTELRRTDFPLILESQGVVRAHHETTLTPTVSGTVVKIHSGFEDGAFFKMDEVLLELDPADFKAAESGASSRLARAEAALAQEEARARQARLNWEDLGYEDEPSELVLRIPQLKEARANVEAARADLDQAERNLLRTKVRAPFDGRVRSRVIGLGEAVGASTPLGAIFATDFAEIRLPLTPEQLAFVDLPTHPGDPEVAVTLADALGATPGEEPTTWKARIVRSEGTLDESSRELFAIARIDDPFGQISGKPPLRVGQPVRATIEGDILEKVFVIPRDALRGINTVYLVNRDEPAIQRTKIAPIWSNAETLIVREGLEEGQWLSVTRLPYAPDGAPVEVVHPTTSAATPDQSTDS</sequence>
<evidence type="ECO:0000313" key="4">
    <source>
        <dbReference type="EMBL" id="MFC7336201.1"/>
    </source>
</evidence>
<dbReference type="Gene3D" id="2.40.50.100">
    <property type="match status" value="1"/>
</dbReference>
<evidence type="ECO:0000256" key="2">
    <source>
        <dbReference type="SAM" id="Coils"/>
    </source>
</evidence>
<reference evidence="5" key="1">
    <citation type="journal article" date="2019" name="Int. J. Syst. Evol. Microbiol.">
        <title>The Global Catalogue of Microorganisms (GCM) 10K type strain sequencing project: providing services to taxonomists for standard genome sequencing and annotation.</title>
        <authorList>
            <consortium name="The Broad Institute Genomics Platform"/>
            <consortium name="The Broad Institute Genome Sequencing Center for Infectious Disease"/>
            <person name="Wu L."/>
            <person name="Ma J."/>
        </authorList>
    </citation>
    <scope>NUCLEOTIDE SEQUENCE [LARGE SCALE GENOMIC DNA]</scope>
    <source>
        <strain evidence="5">CGMCC 4.1467</strain>
    </source>
</reference>
<accession>A0ABW2L4Z1</accession>
<dbReference type="RefSeq" id="WP_379709078.1">
    <property type="nucleotide sequence ID" value="NZ_JBHTBS010000001.1"/>
</dbReference>
<name>A0ABW2L4Z1_9BACT</name>
<dbReference type="Gene3D" id="2.40.420.20">
    <property type="match status" value="1"/>
</dbReference>
<protein>
    <submittedName>
        <fullName evidence="4">Efflux RND transporter periplasmic adaptor subunit</fullName>
    </submittedName>
</protein>
<organism evidence="4 5">
    <name type="scientific">Haloferula chungangensis</name>
    <dbReference type="NCBI Taxonomy" id="1048331"/>
    <lineage>
        <taxon>Bacteria</taxon>
        <taxon>Pseudomonadati</taxon>
        <taxon>Verrucomicrobiota</taxon>
        <taxon>Verrucomicrobiia</taxon>
        <taxon>Verrucomicrobiales</taxon>
        <taxon>Verrucomicrobiaceae</taxon>
        <taxon>Haloferula</taxon>
    </lineage>
</organism>
<gene>
    <name evidence="4" type="ORF">ACFQY0_03355</name>
</gene>
<dbReference type="EMBL" id="JBHTBS010000001">
    <property type="protein sequence ID" value="MFC7336201.1"/>
    <property type="molecule type" value="Genomic_DNA"/>
</dbReference>
<dbReference type="PANTHER" id="PTHR30469:SF12">
    <property type="entry name" value="MULTIDRUG RESISTANCE PROTEIN MDTA"/>
    <property type="match status" value="1"/>
</dbReference>